<dbReference type="AlphaFoldDB" id="M2TA76"/>
<evidence type="ECO:0000313" key="3">
    <source>
        <dbReference type="Proteomes" id="UP000016934"/>
    </source>
</evidence>
<sequence length="202" mass="23002">MYHHLQLAQSEVGNIRRQNLAIEKVLQQERKASELSNQQFIELQECHDELLKEYASCEKIREDLKKSATDSRVFADEVAKRAQSLLNNSSGRLAEGDVDALQNGQSISGMLLESTKNALIVQAISSQRSEDEEFTKLRDVMDQNVDFQNHIMKLQEQIKTLFQQVEDGKNEVASLNKALELATEDGRRKKSRRGKTPAMKNQ</sequence>
<name>M2TA76_COCSN</name>
<dbReference type="Proteomes" id="UP000016934">
    <property type="component" value="Unassembled WGS sequence"/>
</dbReference>
<dbReference type="HOGENOM" id="CLU_1354393_0_0_1"/>
<evidence type="ECO:0000313" key="2">
    <source>
        <dbReference type="EMBL" id="EMD65822.1"/>
    </source>
</evidence>
<evidence type="ECO:0000256" key="1">
    <source>
        <dbReference type="SAM" id="MobiDB-lite"/>
    </source>
</evidence>
<dbReference type="OrthoDB" id="3776557at2759"/>
<proteinExistence type="predicted"/>
<keyword evidence="3" id="KW-1185">Reference proteome</keyword>
<reference evidence="2 3" key="1">
    <citation type="journal article" date="2012" name="PLoS Pathog.">
        <title>Diverse lifestyles and strategies of plant pathogenesis encoded in the genomes of eighteen Dothideomycetes fungi.</title>
        <authorList>
            <person name="Ohm R.A."/>
            <person name="Feau N."/>
            <person name="Henrissat B."/>
            <person name="Schoch C.L."/>
            <person name="Horwitz B.A."/>
            <person name="Barry K.W."/>
            <person name="Condon B.J."/>
            <person name="Copeland A.C."/>
            <person name="Dhillon B."/>
            <person name="Glaser F."/>
            <person name="Hesse C.N."/>
            <person name="Kosti I."/>
            <person name="LaButti K."/>
            <person name="Lindquist E.A."/>
            <person name="Lucas S."/>
            <person name="Salamov A.A."/>
            <person name="Bradshaw R.E."/>
            <person name="Ciuffetti L."/>
            <person name="Hamelin R.C."/>
            <person name="Kema G.H.J."/>
            <person name="Lawrence C."/>
            <person name="Scott J.A."/>
            <person name="Spatafora J.W."/>
            <person name="Turgeon B.G."/>
            <person name="de Wit P.J.G.M."/>
            <person name="Zhong S."/>
            <person name="Goodwin S.B."/>
            <person name="Grigoriev I.V."/>
        </authorList>
    </citation>
    <scope>NUCLEOTIDE SEQUENCE [LARGE SCALE GENOMIC DNA]</scope>
    <source>
        <strain evidence="3">ND90Pr / ATCC 201652</strain>
    </source>
</reference>
<accession>M2TA76</accession>
<reference evidence="3" key="2">
    <citation type="journal article" date="2013" name="PLoS Genet.">
        <title>Comparative genome structure, secondary metabolite, and effector coding capacity across Cochliobolus pathogens.</title>
        <authorList>
            <person name="Condon B.J."/>
            <person name="Leng Y."/>
            <person name="Wu D."/>
            <person name="Bushley K.E."/>
            <person name="Ohm R.A."/>
            <person name="Otillar R."/>
            <person name="Martin J."/>
            <person name="Schackwitz W."/>
            <person name="Grimwood J."/>
            <person name="MohdZainudin N."/>
            <person name="Xue C."/>
            <person name="Wang R."/>
            <person name="Manning V.A."/>
            <person name="Dhillon B."/>
            <person name="Tu Z.J."/>
            <person name="Steffenson B.J."/>
            <person name="Salamov A."/>
            <person name="Sun H."/>
            <person name="Lowry S."/>
            <person name="LaButti K."/>
            <person name="Han J."/>
            <person name="Copeland A."/>
            <person name="Lindquist E."/>
            <person name="Barry K."/>
            <person name="Schmutz J."/>
            <person name="Baker S.E."/>
            <person name="Ciuffetti L.M."/>
            <person name="Grigoriev I.V."/>
            <person name="Zhong S."/>
            <person name="Turgeon B.G."/>
        </authorList>
    </citation>
    <scope>NUCLEOTIDE SEQUENCE [LARGE SCALE GENOMIC DNA]</scope>
    <source>
        <strain evidence="3">ND90Pr / ATCC 201652</strain>
    </source>
</reference>
<protein>
    <submittedName>
        <fullName evidence="2">Uncharacterized protein</fullName>
    </submittedName>
</protein>
<dbReference type="RefSeq" id="XP_007698866.1">
    <property type="nucleotide sequence ID" value="XM_007700676.1"/>
</dbReference>
<dbReference type="KEGG" id="bsc:COCSADRAFT_87182"/>
<dbReference type="EMBL" id="KB445641">
    <property type="protein sequence ID" value="EMD65822.1"/>
    <property type="molecule type" value="Genomic_DNA"/>
</dbReference>
<organism evidence="2 3">
    <name type="scientific">Cochliobolus sativus (strain ND90Pr / ATCC 201652)</name>
    <name type="common">Common root rot and spot blotch fungus</name>
    <name type="synonym">Bipolaris sorokiniana</name>
    <dbReference type="NCBI Taxonomy" id="665912"/>
    <lineage>
        <taxon>Eukaryota</taxon>
        <taxon>Fungi</taxon>
        <taxon>Dikarya</taxon>
        <taxon>Ascomycota</taxon>
        <taxon>Pezizomycotina</taxon>
        <taxon>Dothideomycetes</taxon>
        <taxon>Pleosporomycetidae</taxon>
        <taxon>Pleosporales</taxon>
        <taxon>Pleosporineae</taxon>
        <taxon>Pleosporaceae</taxon>
        <taxon>Bipolaris</taxon>
    </lineage>
</organism>
<dbReference type="GeneID" id="19141171"/>
<feature type="region of interest" description="Disordered" evidence="1">
    <location>
        <begin position="183"/>
        <end position="202"/>
    </location>
</feature>
<gene>
    <name evidence="2" type="ORF">COCSADRAFT_87182</name>
</gene>